<organism evidence="1 2">
    <name type="scientific">Melastoma candidum</name>
    <dbReference type="NCBI Taxonomy" id="119954"/>
    <lineage>
        <taxon>Eukaryota</taxon>
        <taxon>Viridiplantae</taxon>
        <taxon>Streptophyta</taxon>
        <taxon>Embryophyta</taxon>
        <taxon>Tracheophyta</taxon>
        <taxon>Spermatophyta</taxon>
        <taxon>Magnoliopsida</taxon>
        <taxon>eudicotyledons</taxon>
        <taxon>Gunneridae</taxon>
        <taxon>Pentapetalae</taxon>
        <taxon>rosids</taxon>
        <taxon>malvids</taxon>
        <taxon>Myrtales</taxon>
        <taxon>Melastomataceae</taxon>
        <taxon>Melastomatoideae</taxon>
        <taxon>Melastomateae</taxon>
        <taxon>Melastoma</taxon>
    </lineage>
</organism>
<protein>
    <submittedName>
        <fullName evidence="1">Uncharacterized protein</fullName>
    </submittedName>
</protein>
<comment type="caution">
    <text evidence="1">The sequence shown here is derived from an EMBL/GenBank/DDBJ whole genome shotgun (WGS) entry which is preliminary data.</text>
</comment>
<accession>A0ACB9QSD2</accession>
<reference evidence="2" key="1">
    <citation type="journal article" date="2023" name="Front. Plant Sci.">
        <title>Chromosomal-level genome assembly of Melastoma candidum provides insights into trichome evolution.</title>
        <authorList>
            <person name="Zhong Y."/>
            <person name="Wu W."/>
            <person name="Sun C."/>
            <person name="Zou P."/>
            <person name="Liu Y."/>
            <person name="Dai S."/>
            <person name="Zhou R."/>
        </authorList>
    </citation>
    <scope>NUCLEOTIDE SEQUENCE [LARGE SCALE GENOMIC DNA]</scope>
</reference>
<evidence type="ECO:0000313" key="2">
    <source>
        <dbReference type="Proteomes" id="UP001057402"/>
    </source>
</evidence>
<evidence type="ECO:0000313" key="1">
    <source>
        <dbReference type="EMBL" id="KAI4369568.1"/>
    </source>
</evidence>
<name>A0ACB9QSD2_9MYRT</name>
<proteinExistence type="predicted"/>
<sequence>MIEGLSSANRAMDAFELFEEARMKGLRIHTKTCVILMDALHKADCLEQAGIVGAVLRGIAKSQHAARHW</sequence>
<dbReference type="Proteomes" id="UP001057402">
    <property type="component" value="Chromosome 5"/>
</dbReference>
<dbReference type="EMBL" id="CM042884">
    <property type="protein sequence ID" value="KAI4369568.1"/>
    <property type="molecule type" value="Genomic_DNA"/>
</dbReference>
<gene>
    <name evidence="1" type="ORF">MLD38_017993</name>
</gene>
<keyword evidence="2" id="KW-1185">Reference proteome</keyword>